<protein>
    <submittedName>
        <fullName evidence="1">Uncharacterized protein</fullName>
    </submittedName>
</protein>
<dbReference type="RefSeq" id="WP_168610002.1">
    <property type="nucleotide sequence ID" value="NZ_JAAZQD010000010.1"/>
</dbReference>
<dbReference type="EMBL" id="JAAZQD010000010">
    <property type="protein sequence ID" value="NKZ40241.1"/>
    <property type="molecule type" value="Genomic_DNA"/>
</dbReference>
<sequence length="104" mass="11568">METSTLEQHPRIVTVTRWMLETSQPFCVDGNQALGNITMRGASSIELIPTNPSGFIPFIGKQVKVTGSLLSTYIPHYHAYLVMRVSSVHEALSHTPNNSSKRTR</sequence>
<organism evidence="1 2">
    <name type="scientific">Oleiagrimonas citrea</name>
    <dbReference type="NCBI Taxonomy" id="1665687"/>
    <lineage>
        <taxon>Bacteria</taxon>
        <taxon>Pseudomonadati</taxon>
        <taxon>Pseudomonadota</taxon>
        <taxon>Gammaproteobacteria</taxon>
        <taxon>Lysobacterales</taxon>
        <taxon>Rhodanobacteraceae</taxon>
        <taxon>Oleiagrimonas</taxon>
    </lineage>
</organism>
<evidence type="ECO:0000313" key="2">
    <source>
        <dbReference type="Proteomes" id="UP000541636"/>
    </source>
</evidence>
<evidence type="ECO:0000313" key="1">
    <source>
        <dbReference type="EMBL" id="NKZ40241.1"/>
    </source>
</evidence>
<reference evidence="1 2" key="1">
    <citation type="journal article" date="2017" name="Int. J. Syst. Evol. Microbiol.">
        <title>Oleiagrimonas citrea sp. nov., a marine bacterium isolated from tidal flat sediment and emended description of the genus Oleiagrimonas Fang et al. 2015 and Oleiagrimonas soli.</title>
        <authorList>
            <person name="Yang S.H."/>
            <person name="Seo H.S."/>
            <person name="Seong C.N."/>
            <person name="Kwon K.K."/>
        </authorList>
    </citation>
    <scope>NUCLEOTIDE SEQUENCE [LARGE SCALE GENOMIC DNA]</scope>
    <source>
        <strain evidence="1 2">MEBiC09124</strain>
    </source>
</reference>
<proteinExistence type="predicted"/>
<name>A0A846ZS76_9GAMM</name>
<dbReference type="AlphaFoldDB" id="A0A846ZS76"/>
<dbReference type="Proteomes" id="UP000541636">
    <property type="component" value="Unassembled WGS sequence"/>
</dbReference>
<keyword evidence="2" id="KW-1185">Reference proteome</keyword>
<gene>
    <name evidence="1" type="ORF">HF690_14880</name>
</gene>
<comment type="caution">
    <text evidence="1">The sequence shown here is derived from an EMBL/GenBank/DDBJ whole genome shotgun (WGS) entry which is preliminary data.</text>
</comment>
<accession>A0A846ZS76</accession>